<name>A0A645D8A2_9ZZZZ</name>
<accession>A0A645D8A2</accession>
<sequence length="164" mass="19489">MELYHGSYCEIKNPNISYSRDSLDFGRGFYLTDIKKQAIEWVDRFIRRGKLGCINIYTINLDELNTIYKIKKFDSYDMEWLDFILDCRNGSKRYLDYDVIIGGIADDKVYNTIELYEFELITKDEALNRLKYHKPNNQICITNQEILDIYLKFNLCEVIDNGSE</sequence>
<reference evidence="1" key="1">
    <citation type="submission" date="2019-08" db="EMBL/GenBank/DDBJ databases">
        <authorList>
            <person name="Kucharzyk K."/>
            <person name="Murdoch R.W."/>
            <person name="Higgins S."/>
            <person name="Loffler F."/>
        </authorList>
    </citation>
    <scope>NUCLEOTIDE SEQUENCE</scope>
</reference>
<evidence type="ECO:0008006" key="2">
    <source>
        <dbReference type="Google" id="ProtNLM"/>
    </source>
</evidence>
<dbReference type="InterPro" id="IPR025051">
    <property type="entry name" value="DUF3990"/>
</dbReference>
<evidence type="ECO:0000313" key="1">
    <source>
        <dbReference type="EMBL" id="MPM85574.1"/>
    </source>
</evidence>
<dbReference type="Pfam" id="PF13151">
    <property type="entry name" value="DUF3990"/>
    <property type="match status" value="1"/>
</dbReference>
<dbReference type="AlphaFoldDB" id="A0A645D8A2"/>
<proteinExistence type="predicted"/>
<organism evidence="1">
    <name type="scientific">bioreactor metagenome</name>
    <dbReference type="NCBI Taxonomy" id="1076179"/>
    <lineage>
        <taxon>unclassified sequences</taxon>
        <taxon>metagenomes</taxon>
        <taxon>ecological metagenomes</taxon>
    </lineage>
</organism>
<dbReference type="EMBL" id="VSSQ01033843">
    <property type="protein sequence ID" value="MPM85574.1"/>
    <property type="molecule type" value="Genomic_DNA"/>
</dbReference>
<comment type="caution">
    <text evidence="1">The sequence shown here is derived from an EMBL/GenBank/DDBJ whole genome shotgun (WGS) entry which is preliminary data.</text>
</comment>
<gene>
    <name evidence="1" type="ORF">SDC9_132655</name>
</gene>
<protein>
    <recommendedName>
        <fullName evidence="2">Sortase</fullName>
    </recommendedName>
</protein>